<comment type="caution">
    <text evidence="2">The sequence shown here is derived from an EMBL/GenBank/DDBJ whole genome shotgun (WGS) entry which is preliminary data.</text>
</comment>
<accession>A0ABW2BQ90</accession>
<dbReference type="EMBL" id="JBHSWN010000001">
    <property type="protein sequence ID" value="MFC6792654.1"/>
    <property type="molecule type" value="Genomic_DNA"/>
</dbReference>
<reference evidence="3" key="1">
    <citation type="journal article" date="2019" name="Int. J. Syst. Evol. Microbiol.">
        <title>The Global Catalogue of Microorganisms (GCM) 10K type strain sequencing project: providing services to taxonomists for standard genome sequencing and annotation.</title>
        <authorList>
            <consortium name="The Broad Institute Genomics Platform"/>
            <consortium name="The Broad Institute Genome Sequencing Center for Infectious Disease"/>
            <person name="Wu L."/>
            <person name="Ma J."/>
        </authorList>
    </citation>
    <scope>NUCLEOTIDE SEQUENCE [LARGE SCALE GENOMIC DNA]</scope>
    <source>
        <strain evidence="3">CCUG 48316</strain>
    </source>
</reference>
<keyword evidence="3" id="KW-1185">Reference proteome</keyword>
<evidence type="ECO:0000313" key="2">
    <source>
        <dbReference type="EMBL" id="MFC6792654.1"/>
    </source>
</evidence>
<evidence type="ECO:0000313" key="3">
    <source>
        <dbReference type="Proteomes" id="UP001596292"/>
    </source>
</evidence>
<feature type="compositionally biased region" description="Basic and acidic residues" evidence="1">
    <location>
        <begin position="68"/>
        <end position="77"/>
    </location>
</feature>
<gene>
    <name evidence="2" type="ORF">ACFQE0_25720</name>
</gene>
<evidence type="ECO:0000256" key="1">
    <source>
        <dbReference type="SAM" id="MobiDB-lite"/>
    </source>
</evidence>
<organism evidence="2 3">
    <name type="scientific">Methylobacterium komagatae</name>
    <dbReference type="NCBI Taxonomy" id="374425"/>
    <lineage>
        <taxon>Bacteria</taxon>
        <taxon>Pseudomonadati</taxon>
        <taxon>Pseudomonadota</taxon>
        <taxon>Alphaproteobacteria</taxon>
        <taxon>Hyphomicrobiales</taxon>
        <taxon>Methylobacteriaceae</taxon>
        <taxon>Methylobacterium</taxon>
    </lineage>
</organism>
<name>A0ABW2BQ90_9HYPH</name>
<dbReference type="RefSeq" id="WP_378974789.1">
    <property type="nucleotide sequence ID" value="NZ_JBHSWN010000001.1"/>
</dbReference>
<feature type="region of interest" description="Disordered" evidence="1">
    <location>
        <begin position="32"/>
        <end position="79"/>
    </location>
</feature>
<sequence>MQRSQCFTRHAAIVAIATLGVIVGPAIGMAAGYTGTGGGPETTANAPYRSSVGQTVPPGRSAAPDIDPNSRTERQKQLDSVLDSICNGC</sequence>
<proteinExistence type="predicted"/>
<dbReference type="Proteomes" id="UP001596292">
    <property type="component" value="Unassembled WGS sequence"/>
</dbReference>
<protein>
    <submittedName>
        <fullName evidence="2">Uncharacterized protein</fullName>
    </submittedName>
</protein>